<dbReference type="InterPro" id="IPR052381">
    <property type="entry name" value="AAA_domain_protein"/>
</dbReference>
<comment type="caution">
    <text evidence="6">The sequence shown here is derived from an EMBL/GenBank/DDBJ whole genome shotgun (WGS) entry which is preliminary data.</text>
</comment>
<dbReference type="PANTHER" id="PTHR42960">
    <property type="entry name" value="YCF46 PROTEIN"/>
    <property type="match status" value="1"/>
</dbReference>
<name>A0AAW7AEV8_9STAP</name>
<dbReference type="Gene3D" id="1.10.8.60">
    <property type="match status" value="1"/>
</dbReference>
<reference evidence="6" key="1">
    <citation type="journal article" date="2023" name="Int. J. Mol. Sci.">
        <title>Antibiotic Resistance/Susceptibility Profiles of Staphylococcus equorum Strains from Cheese, and Genome Analysis for Antibiotic Resistance Genes.</title>
        <authorList>
            <person name="Vazquez L."/>
            <person name="Srednik M.E."/>
            <person name="Rodriguez J."/>
            <person name="Florez A.B."/>
            <person name="Mayo B."/>
        </authorList>
    </citation>
    <scope>NUCLEOTIDE SEQUENCE</scope>
    <source>
        <strain evidence="6">5A3I</strain>
    </source>
</reference>
<dbReference type="GO" id="GO:0016887">
    <property type="term" value="F:ATP hydrolysis activity"/>
    <property type="evidence" value="ECO:0007669"/>
    <property type="project" value="InterPro"/>
</dbReference>
<evidence type="ECO:0000313" key="7">
    <source>
        <dbReference type="Proteomes" id="UP001174037"/>
    </source>
</evidence>
<keyword evidence="2" id="KW-0067">ATP-binding</keyword>
<dbReference type="AlphaFoldDB" id="A0AAW7AEV8"/>
<dbReference type="RefSeq" id="WP_002506379.1">
    <property type="nucleotide sequence ID" value="NZ_JARGCK010000001.1"/>
</dbReference>
<evidence type="ECO:0000256" key="4">
    <source>
        <dbReference type="ARBA" id="ARBA00040480"/>
    </source>
</evidence>
<keyword evidence="1" id="KW-0547">Nucleotide-binding</keyword>
<organism evidence="6 7">
    <name type="scientific">Staphylococcus equorum</name>
    <dbReference type="NCBI Taxonomy" id="246432"/>
    <lineage>
        <taxon>Bacteria</taxon>
        <taxon>Bacillati</taxon>
        <taxon>Bacillota</taxon>
        <taxon>Bacilli</taxon>
        <taxon>Bacillales</taxon>
        <taxon>Staphylococcaceae</taxon>
        <taxon>Staphylococcus</taxon>
    </lineage>
</organism>
<dbReference type="InterPro" id="IPR027417">
    <property type="entry name" value="P-loop_NTPase"/>
</dbReference>
<dbReference type="Gene3D" id="3.40.50.300">
    <property type="entry name" value="P-loop containing nucleotide triphosphate hydrolases"/>
    <property type="match status" value="1"/>
</dbReference>
<accession>A0AAW7AEV8</accession>
<reference evidence="6" key="2">
    <citation type="submission" date="2023-03" db="EMBL/GenBank/DDBJ databases">
        <authorList>
            <person name="Vazquez L."/>
            <person name="Rodriguez J."/>
            <person name="Mayo B."/>
            <person name="Florez A.B."/>
        </authorList>
    </citation>
    <scope>NUCLEOTIDE SEQUENCE</scope>
    <source>
        <strain evidence="6">5A3I</strain>
    </source>
</reference>
<evidence type="ECO:0000256" key="1">
    <source>
        <dbReference type="ARBA" id="ARBA00022741"/>
    </source>
</evidence>
<dbReference type="Pfam" id="PF00004">
    <property type="entry name" value="AAA"/>
    <property type="match status" value="1"/>
</dbReference>
<dbReference type="EMBL" id="JARGCK010000001">
    <property type="protein sequence ID" value="MDK9864485.1"/>
    <property type="molecule type" value="Genomic_DNA"/>
</dbReference>
<evidence type="ECO:0000256" key="2">
    <source>
        <dbReference type="ARBA" id="ARBA00022840"/>
    </source>
</evidence>
<proteinExistence type="inferred from homology"/>
<comment type="similarity">
    <text evidence="3">Belongs to the AAA ATPase family. Highly divergent.</text>
</comment>
<protein>
    <recommendedName>
        <fullName evidence="4">Uncharacterized AAA domain-containing protein ycf46</fullName>
    </recommendedName>
</protein>
<evidence type="ECO:0000259" key="5">
    <source>
        <dbReference type="SMART" id="SM00382"/>
    </source>
</evidence>
<dbReference type="PANTHER" id="PTHR42960:SF1">
    <property type="entry name" value="YCF46 PROTEIN"/>
    <property type="match status" value="1"/>
</dbReference>
<evidence type="ECO:0000313" key="6">
    <source>
        <dbReference type="EMBL" id="MDK9864485.1"/>
    </source>
</evidence>
<dbReference type="Proteomes" id="UP001174037">
    <property type="component" value="Unassembled WGS sequence"/>
</dbReference>
<dbReference type="SMART" id="SM00382">
    <property type="entry name" value="AAA"/>
    <property type="match status" value="1"/>
</dbReference>
<dbReference type="GO" id="GO:0005524">
    <property type="term" value="F:ATP binding"/>
    <property type="evidence" value="ECO:0007669"/>
    <property type="project" value="UniProtKB-KW"/>
</dbReference>
<sequence>MNRIYNSVIKYMETGIPFIFLEGFENGPDKLVEYIEDKNLKENIYFYNLTTSKTLNGRVENNLQTYNDIGNQIKDAENGNNLVIIEGSQGLLDYENGEILENIAVKVNKYSKKNLTIIFIGNNYNIPENIKKYSMLIENKLPDEEEIKGIIFEFLKFQIPELNYNNYNYDHLTKQLKGLNELEINQILAILYYEYGINIFTTQTSEYYNYITQEIKDIKIQILKKTGTLNIVDSNASLDKDIGGLNRLMEYIKNIDGVLKNSNELIERNVTLPKGILLIGKPGNGKSLTARATASTLNLPLISFDISKILGKYVGESEKQMKKSLQIVQAMSPCVLWIDEIEKAFAGINNSENDTMRKILGIFLTWMSDENQGVYVIATANAIDGSIPPEMVRKGRFDDIFYIDNPNISDRKNIFEVHLNKRNITLNNDEYLYDLARKSKHFSGSEIEYCCNSAATSLIVENYSGIIDDKTIRNKVNGFIKETLENKNSLEYETNIEDAMKNIKNNNKEIYSFLKKYNESADEISTLFKEKISYVLGKEIEKYINFNKIDNENKNKFKSASQ</sequence>
<dbReference type="InterPro" id="IPR003593">
    <property type="entry name" value="AAA+_ATPase"/>
</dbReference>
<feature type="domain" description="AAA+ ATPase" evidence="5">
    <location>
        <begin position="272"/>
        <end position="407"/>
    </location>
</feature>
<gene>
    <name evidence="6" type="ORF">P1A27_00675</name>
</gene>
<evidence type="ECO:0000256" key="3">
    <source>
        <dbReference type="ARBA" id="ARBA00038088"/>
    </source>
</evidence>
<dbReference type="InterPro" id="IPR003959">
    <property type="entry name" value="ATPase_AAA_core"/>
</dbReference>
<dbReference type="SUPFAM" id="SSF52540">
    <property type="entry name" value="P-loop containing nucleoside triphosphate hydrolases"/>
    <property type="match status" value="1"/>
</dbReference>